<dbReference type="GeneID" id="95967667"/>
<dbReference type="InterPro" id="IPR004821">
    <property type="entry name" value="Cyt_trans-like"/>
</dbReference>
<reference evidence="6 7" key="1">
    <citation type="submission" date="2023-09" db="EMBL/GenBank/DDBJ databases">
        <authorList>
            <person name="Golyshina O.V."/>
            <person name="Lunev E.A."/>
            <person name="Bargiela R."/>
            <person name="Gaines M.C."/>
            <person name="Daum B."/>
            <person name="Bale N.J."/>
            <person name="Koenen M."/>
            <person name="Sinninghe Damst J.S."/>
            <person name="Yakimov M."/>
            <person name="Golyshin P.N."/>
        </authorList>
    </citation>
    <scope>NUCLEOTIDE SEQUENCE [LARGE SCALE GENOMIC DNA]</scope>
    <source>
        <strain evidence="6 7">M1</strain>
    </source>
</reference>
<dbReference type="RefSeq" id="WP_393970702.1">
    <property type="nucleotide sequence ID" value="NZ_CP133772.1"/>
</dbReference>
<evidence type="ECO:0000256" key="2">
    <source>
        <dbReference type="ARBA" id="ARBA00022695"/>
    </source>
</evidence>
<feature type="domain" description="Cytidyltransferase-like" evidence="5">
    <location>
        <begin position="2"/>
        <end position="129"/>
    </location>
</feature>
<keyword evidence="3" id="KW-0547">Nucleotide-binding</keyword>
<dbReference type="EMBL" id="CP133772">
    <property type="protein sequence ID" value="WYY00363.1"/>
    <property type="molecule type" value="Genomic_DNA"/>
</dbReference>
<dbReference type="AlphaFoldDB" id="A0AAX4NGS0"/>
<dbReference type="Proteomes" id="UP001451606">
    <property type="component" value="Chromosome"/>
</dbReference>
<accession>A0AAX4NGS0</accession>
<dbReference type="GO" id="GO:0016779">
    <property type="term" value="F:nucleotidyltransferase activity"/>
    <property type="evidence" value="ECO:0007669"/>
    <property type="project" value="UniProtKB-KW"/>
</dbReference>
<dbReference type="Pfam" id="PF01467">
    <property type="entry name" value="CTP_transf_like"/>
    <property type="match status" value="1"/>
</dbReference>
<keyword evidence="4" id="KW-0067">ATP-binding</keyword>
<evidence type="ECO:0000313" key="7">
    <source>
        <dbReference type="Proteomes" id="UP001451606"/>
    </source>
</evidence>
<evidence type="ECO:0000259" key="5">
    <source>
        <dbReference type="Pfam" id="PF01467"/>
    </source>
</evidence>
<keyword evidence="7" id="KW-1185">Reference proteome</keyword>
<dbReference type="GO" id="GO:0005524">
    <property type="term" value="F:ATP binding"/>
    <property type="evidence" value="ECO:0007669"/>
    <property type="project" value="UniProtKB-KW"/>
</dbReference>
<organism evidence="6 7">
    <name type="scientific">Oxyplasma meridianum</name>
    <dbReference type="NCBI Taxonomy" id="3073602"/>
    <lineage>
        <taxon>Archaea</taxon>
        <taxon>Methanobacteriati</taxon>
        <taxon>Thermoplasmatota</taxon>
        <taxon>Thermoplasmata</taxon>
        <taxon>Thermoplasmatales</taxon>
        <taxon>Thermoplasmataceae</taxon>
        <taxon>Oxyplasma</taxon>
    </lineage>
</organism>
<dbReference type="PANTHER" id="PTHR43793">
    <property type="entry name" value="FAD SYNTHASE"/>
    <property type="match status" value="1"/>
</dbReference>
<dbReference type="SUPFAM" id="SSF52374">
    <property type="entry name" value="Nucleotidylyl transferase"/>
    <property type="match status" value="1"/>
</dbReference>
<protein>
    <submittedName>
        <fullName evidence="6">FAD synthase</fullName>
    </submittedName>
</protein>
<evidence type="ECO:0000256" key="1">
    <source>
        <dbReference type="ARBA" id="ARBA00022679"/>
    </source>
</evidence>
<evidence type="ECO:0000256" key="3">
    <source>
        <dbReference type="ARBA" id="ARBA00022741"/>
    </source>
</evidence>
<gene>
    <name evidence="6" type="ORF">OXIME_000932</name>
</gene>
<dbReference type="InterPro" id="IPR050385">
    <property type="entry name" value="Archaeal_FAD_synthase"/>
</dbReference>
<proteinExistence type="predicted"/>
<evidence type="ECO:0000313" key="6">
    <source>
        <dbReference type="EMBL" id="WYY00363.1"/>
    </source>
</evidence>
<dbReference type="KEGG" id="omr:OXIME_000932"/>
<name>A0AAX4NGS0_9ARCH</name>
<evidence type="ECO:0000256" key="4">
    <source>
        <dbReference type="ARBA" id="ARBA00022840"/>
    </source>
</evidence>
<keyword evidence="1" id="KW-0808">Transferase</keyword>
<dbReference type="Gene3D" id="3.40.50.620">
    <property type="entry name" value="HUPs"/>
    <property type="match status" value="1"/>
</dbReference>
<dbReference type="InterPro" id="IPR014729">
    <property type="entry name" value="Rossmann-like_a/b/a_fold"/>
</dbReference>
<dbReference type="NCBIfam" id="TIGR00125">
    <property type="entry name" value="cyt_tran_rel"/>
    <property type="match status" value="1"/>
</dbReference>
<dbReference type="PANTHER" id="PTHR43793:SF1">
    <property type="entry name" value="FAD SYNTHASE"/>
    <property type="match status" value="1"/>
</dbReference>
<sequence>MASGVFDIIHLGHIHYLRESRKLGDVLVVVVARDSTAEKRGKTPIFNEDMRLKLVSELKPVDQAILGHHGDMFQTVTEVKPNIITLGHDQNFDPNYIKQRCGEMGLDIEVHRISKYTSEQFESSSEIRKKLLETIEGSL</sequence>
<keyword evidence="2" id="KW-0548">Nucleotidyltransferase</keyword>